<reference evidence="9" key="1">
    <citation type="submission" date="2021-02" db="EMBL/GenBank/DDBJ databases">
        <authorList>
            <person name="Nowell W R."/>
        </authorList>
    </citation>
    <scope>NUCLEOTIDE SEQUENCE</scope>
</reference>
<protein>
    <submittedName>
        <fullName evidence="9">Uncharacterized protein</fullName>
    </submittedName>
</protein>
<gene>
    <name evidence="9" type="ORF">SMN809_LOCUS61614</name>
</gene>
<organism evidence="9 10">
    <name type="scientific">Rotaria magnacalcarata</name>
    <dbReference type="NCBI Taxonomy" id="392030"/>
    <lineage>
        <taxon>Eukaryota</taxon>
        <taxon>Metazoa</taxon>
        <taxon>Spiralia</taxon>
        <taxon>Gnathifera</taxon>
        <taxon>Rotifera</taxon>
        <taxon>Eurotatoria</taxon>
        <taxon>Bdelloidea</taxon>
        <taxon>Philodinida</taxon>
        <taxon>Philodinidae</taxon>
        <taxon>Rotaria</taxon>
    </lineage>
</organism>
<dbReference type="AlphaFoldDB" id="A0A8S3F3B4"/>
<evidence type="ECO:0000313" key="9">
    <source>
        <dbReference type="EMBL" id="CAF5099745.1"/>
    </source>
</evidence>
<dbReference type="EMBL" id="CAJOBI010248447">
    <property type="protein sequence ID" value="CAF5099745.1"/>
    <property type="molecule type" value="Genomic_DNA"/>
</dbReference>
<evidence type="ECO:0000256" key="2">
    <source>
        <dbReference type="ARBA" id="ARBA00006459"/>
    </source>
</evidence>
<dbReference type="PANTHER" id="PTHR11616:SF321">
    <property type="entry name" value="SODIUM-DEPENDENT NUTRIENT AMINO ACID TRANSPORTER 1-RELATED"/>
    <property type="match status" value="1"/>
</dbReference>
<dbReference type="GO" id="GO:0089718">
    <property type="term" value="P:amino acid import across plasma membrane"/>
    <property type="evidence" value="ECO:0007669"/>
    <property type="project" value="TreeGrafter"/>
</dbReference>
<dbReference type="Pfam" id="PF00209">
    <property type="entry name" value="SNF"/>
    <property type="match status" value="1"/>
</dbReference>
<keyword evidence="4 8" id="KW-0812">Transmembrane</keyword>
<accession>A0A8S3F3B4</accession>
<evidence type="ECO:0000256" key="4">
    <source>
        <dbReference type="ARBA" id="ARBA00022692"/>
    </source>
</evidence>
<dbReference type="GO" id="GO:0005886">
    <property type="term" value="C:plasma membrane"/>
    <property type="evidence" value="ECO:0007669"/>
    <property type="project" value="TreeGrafter"/>
</dbReference>
<evidence type="ECO:0000256" key="6">
    <source>
        <dbReference type="ARBA" id="ARBA00023136"/>
    </source>
</evidence>
<proteinExistence type="inferred from homology"/>
<dbReference type="InterPro" id="IPR037272">
    <property type="entry name" value="SNS_sf"/>
</dbReference>
<evidence type="ECO:0000256" key="7">
    <source>
        <dbReference type="ARBA" id="ARBA00023180"/>
    </source>
</evidence>
<dbReference type="InterPro" id="IPR000175">
    <property type="entry name" value="Na/ntran_symport"/>
</dbReference>
<evidence type="ECO:0000256" key="5">
    <source>
        <dbReference type="ARBA" id="ARBA00022989"/>
    </source>
</evidence>
<evidence type="ECO:0000256" key="3">
    <source>
        <dbReference type="ARBA" id="ARBA00022448"/>
    </source>
</evidence>
<dbReference type="GO" id="GO:0005283">
    <property type="term" value="F:amino acid:sodium symporter activity"/>
    <property type="evidence" value="ECO:0007669"/>
    <property type="project" value="TreeGrafter"/>
</dbReference>
<sequence length="201" mass="22875">TFLDQFTGSYPAFIIGLFECICIAYIYGTCHFHEDLKAMLGSRNCGVRLYPIFQICWLFITPGIIIALIIFTSIHYPPLKLGRYTFPSWSYKLGWGLTSLILSGIVLYAIYAIIFDLLIKRKSFRALINPEKKWGPLLEQNRKKLRYYSCGQQGALVSVINLIINRSLSNQTLARSKGMAKKTYFFIAHVLPTGSNVLNSE</sequence>
<dbReference type="PANTHER" id="PTHR11616">
    <property type="entry name" value="SODIUM/CHLORIDE DEPENDENT TRANSPORTER"/>
    <property type="match status" value="1"/>
</dbReference>
<comment type="subcellular location">
    <subcellularLocation>
        <location evidence="1">Membrane</location>
        <topology evidence="1">Multi-pass membrane protein</topology>
    </subcellularLocation>
</comment>
<dbReference type="PRINTS" id="PR00176">
    <property type="entry name" value="NANEUSMPORT"/>
</dbReference>
<name>A0A8S3F3B4_9BILA</name>
<keyword evidence="7" id="KW-0325">Glycoprotein</keyword>
<dbReference type="PROSITE" id="PS50267">
    <property type="entry name" value="NA_NEUROTRAN_SYMP_3"/>
    <property type="match status" value="1"/>
</dbReference>
<feature type="transmembrane region" description="Helical" evidence="8">
    <location>
        <begin position="94"/>
        <end position="119"/>
    </location>
</feature>
<keyword evidence="6 8" id="KW-0472">Membrane</keyword>
<comment type="caution">
    <text evidence="9">The sequence shown here is derived from an EMBL/GenBank/DDBJ whole genome shotgun (WGS) entry which is preliminary data.</text>
</comment>
<dbReference type="SUPFAM" id="SSF161070">
    <property type="entry name" value="SNF-like"/>
    <property type="match status" value="1"/>
</dbReference>
<feature type="non-terminal residue" evidence="9">
    <location>
        <position position="1"/>
    </location>
</feature>
<evidence type="ECO:0000256" key="1">
    <source>
        <dbReference type="ARBA" id="ARBA00004141"/>
    </source>
</evidence>
<keyword evidence="3" id="KW-0813">Transport</keyword>
<feature type="transmembrane region" description="Helical" evidence="8">
    <location>
        <begin position="49"/>
        <end position="74"/>
    </location>
</feature>
<feature type="transmembrane region" description="Helical" evidence="8">
    <location>
        <begin position="12"/>
        <end position="28"/>
    </location>
</feature>
<keyword evidence="5 8" id="KW-1133">Transmembrane helix</keyword>
<dbReference type="Proteomes" id="UP000676336">
    <property type="component" value="Unassembled WGS sequence"/>
</dbReference>
<evidence type="ECO:0000313" key="10">
    <source>
        <dbReference type="Proteomes" id="UP000676336"/>
    </source>
</evidence>
<comment type="similarity">
    <text evidence="2">Belongs to the sodium:neurotransmitter symporter (SNF) (TC 2.A.22) family.</text>
</comment>
<evidence type="ECO:0000256" key="8">
    <source>
        <dbReference type="SAM" id="Phobius"/>
    </source>
</evidence>